<reference evidence="1" key="1">
    <citation type="submission" date="2021-04" db="EMBL/GenBank/DDBJ databases">
        <authorList>
            <person name="Tunstrom K."/>
        </authorList>
    </citation>
    <scope>NUCLEOTIDE SEQUENCE</scope>
</reference>
<dbReference type="AlphaFoldDB" id="A0A8S3XIT7"/>
<dbReference type="EMBL" id="CAJQZP010001148">
    <property type="protein sequence ID" value="CAG5022577.1"/>
    <property type="molecule type" value="Genomic_DNA"/>
</dbReference>
<comment type="caution">
    <text evidence="1">The sequence shown here is derived from an EMBL/GenBank/DDBJ whole genome shotgun (WGS) entry which is preliminary data.</text>
</comment>
<evidence type="ECO:0000313" key="1">
    <source>
        <dbReference type="EMBL" id="CAG5022577.1"/>
    </source>
</evidence>
<evidence type="ECO:0000313" key="2">
    <source>
        <dbReference type="Proteomes" id="UP000691718"/>
    </source>
</evidence>
<sequence length="106" mass="12320">MTLSRALQDFQIEEFLEEESEIFDACSEEEDNLSVDDVQSDYEHDLINDFILEEVAEGSENSLTTPHRPPTSTSDRIIVLPQRSIKEIRNRSKWTSSWRVLYEGVI</sequence>
<name>A0A8S3XIT7_PARAO</name>
<dbReference type="Proteomes" id="UP000691718">
    <property type="component" value="Unassembled WGS sequence"/>
</dbReference>
<keyword evidence="2" id="KW-1185">Reference proteome</keyword>
<proteinExistence type="predicted"/>
<dbReference type="OrthoDB" id="7478183at2759"/>
<gene>
    <name evidence="1" type="ORF">PAPOLLO_LOCUS17763</name>
</gene>
<protein>
    <submittedName>
        <fullName evidence="1">(apollo) hypothetical protein</fullName>
    </submittedName>
</protein>
<accession>A0A8S3XIT7</accession>
<organism evidence="1 2">
    <name type="scientific">Parnassius apollo</name>
    <name type="common">Apollo butterfly</name>
    <name type="synonym">Papilio apollo</name>
    <dbReference type="NCBI Taxonomy" id="110799"/>
    <lineage>
        <taxon>Eukaryota</taxon>
        <taxon>Metazoa</taxon>
        <taxon>Ecdysozoa</taxon>
        <taxon>Arthropoda</taxon>
        <taxon>Hexapoda</taxon>
        <taxon>Insecta</taxon>
        <taxon>Pterygota</taxon>
        <taxon>Neoptera</taxon>
        <taxon>Endopterygota</taxon>
        <taxon>Lepidoptera</taxon>
        <taxon>Glossata</taxon>
        <taxon>Ditrysia</taxon>
        <taxon>Papilionoidea</taxon>
        <taxon>Papilionidae</taxon>
        <taxon>Parnassiinae</taxon>
        <taxon>Parnassini</taxon>
        <taxon>Parnassius</taxon>
        <taxon>Parnassius</taxon>
    </lineage>
</organism>